<feature type="compositionally biased region" description="Low complexity" evidence="1">
    <location>
        <begin position="8"/>
        <end position="20"/>
    </location>
</feature>
<evidence type="ECO:0000256" key="2">
    <source>
        <dbReference type="SAM" id="Phobius"/>
    </source>
</evidence>
<keyword evidence="2" id="KW-0472">Membrane</keyword>
<feature type="region of interest" description="Disordered" evidence="1">
    <location>
        <begin position="222"/>
        <end position="271"/>
    </location>
</feature>
<feature type="compositionally biased region" description="Basic and acidic residues" evidence="1">
    <location>
        <begin position="222"/>
        <end position="235"/>
    </location>
</feature>
<dbReference type="AlphaFoldDB" id="A0A6G1GQT3"/>
<feature type="region of interest" description="Disordered" evidence="1">
    <location>
        <begin position="1"/>
        <end position="20"/>
    </location>
</feature>
<gene>
    <name evidence="3" type="ORF">K402DRAFT_182733</name>
</gene>
<accession>A0A6G1GQT3</accession>
<feature type="transmembrane region" description="Helical" evidence="2">
    <location>
        <begin position="28"/>
        <end position="49"/>
    </location>
</feature>
<evidence type="ECO:0000313" key="3">
    <source>
        <dbReference type="EMBL" id="KAF1983109.1"/>
    </source>
</evidence>
<keyword evidence="2" id="KW-1133">Transmembrane helix</keyword>
<organism evidence="3 4">
    <name type="scientific">Aulographum hederae CBS 113979</name>
    <dbReference type="NCBI Taxonomy" id="1176131"/>
    <lineage>
        <taxon>Eukaryota</taxon>
        <taxon>Fungi</taxon>
        <taxon>Dikarya</taxon>
        <taxon>Ascomycota</taxon>
        <taxon>Pezizomycotina</taxon>
        <taxon>Dothideomycetes</taxon>
        <taxon>Pleosporomycetidae</taxon>
        <taxon>Aulographales</taxon>
        <taxon>Aulographaceae</taxon>
    </lineage>
</organism>
<keyword evidence="2" id="KW-0812">Transmembrane</keyword>
<evidence type="ECO:0000256" key="1">
    <source>
        <dbReference type="SAM" id="MobiDB-lite"/>
    </source>
</evidence>
<name>A0A6G1GQT3_9PEZI</name>
<dbReference type="Proteomes" id="UP000800041">
    <property type="component" value="Unassembled WGS sequence"/>
</dbReference>
<sequence>MGLIQYQNSNLTRRSSPRPLSSSEEYNLLWLSLGIFIGFLFISILNGMFEKFRESPKLKLAECKALHESEKSLLESRISKLELKLSTHETTIKKSRATIAENKAKISKQTGQIEAKENSISALTTQITAITAIVDELGPFKAEAEDLRGHYTESQNKYSAGQRKVEELDRELAEKKRDCAKQVQRFAFLQEKLARQNHEQRKATDVMKKEFTASLEELRKEMATKSRRVADESPARDSTTLGNRTVLIGDWGSEEPNEAISDSGSNEVLQG</sequence>
<keyword evidence="4" id="KW-1185">Reference proteome</keyword>
<reference evidence="3" key="1">
    <citation type="journal article" date="2020" name="Stud. Mycol.">
        <title>101 Dothideomycetes genomes: a test case for predicting lifestyles and emergence of pathogens.</title>
        <authorList>
            <person name="Haridas S."/>
            <person name="Albert R."/>
            <person name="Binder M."/>
            <person name="Bloem J."/>
            <person name="Labutti K."/>
            <person name="Salamov A."/>
            <person name="Andreopoulos B."/>
            <person name="Baker S."/>
            <person name="Barry K."/>
            <person name="Bills G."/>
            <person name="Bluhm B."/>
            <person name="Cannon C."/>
            <person name="Castanera R."/>
            <person name="Culley D."/>
            <person name="Daum C."/>
            <person name="Ezra D."/>
            <person name="Gonzalez J."/>
            <person name="Henrissat B."/>
            <person name="Kuo A."/>
            <person name="Liang C."/>
            <person name="Lipzen A."/>
            <person name="Lutzoni F."/>
            <person name="Magnuson J."/>
            <person name="Mondo S."/>
            <person name="Nolan M."/>
            <person name="Ohm R."/>
            <person name="Pangilinan J."/>
            <person name="Park H.-J."/>
            <person name="Ramirez L."/>
            <person name="Alfaro M."/>
            <person name="Sun H."/>
            <person name="Tritt A."/>
            <person name="Yoshinaga Y."/>
            <person name="Zwiers L.-H."/>
            <person name="Turgeon B."/>
            <person name="Goodwin S."/>
            <person name="Spatafora J."/>
            <person name="Crous P."/>
            <person name="Grigoriev I."/>
        </authorList>
    </citation>
    <scope>NUCLEOTIDE SEQUENCE</scope>
    <source>
        <strain evidence="3">CBS 113979</strain>
    </source>
</reference>
<feature type="compositionally biased region" description="Polar residues" evidence="1">
    <location>
        <begin position="260"/>
        <end position="271"/>
    </location>
</feature>
<dbReference type="Gene3D" id="1.20.5.340">
    <property type="match status" value="1"/>
</dbReference>
<evidence type="ECO:0000313" key="4">
    <source>
        <dbReference type="Proteomes" id="UP000800041"/>
    </source>
</evidence>
<protein>
    <submittedName>
        <fullName evidence="3">Uncharacterized protein</fullName>
    </submittedName>
</protein>
<dbReference type="EMBL" id="ML977178">
    <property type="protein sequence ID" value="KAF1983109.1"/>
    <property type="molecule type" value="Genomic_DNA"/>
</dbReference>
<proteinExistence type="predicted"/>